<proteinExistence type="predicted"/>
<name>A0ABN7WDS9_GIGMA</name>
<accession>A0ABN7WDS9</accession>
<feature type="non-terminal residue" evidence="1">
    <location>
        <position position="202"/>
    </location>
</feature>
<evidence type="ECO:0000313" key="2">
    <source>
        <dbReference type="Proteomes" id="UP000789901"/>
    </source>
</evidence>
<protein>
    <submittedName>
        <fullName evidence="1">9963_t:CDS:1</fullName>
    </submittedName>
</protein>
<organism evidence="1 2">
    <name type="scientific">Gigaspora margarita</name>
    <dbReference type="NCBI Taxonomy" id="4874"/>
    <lineage>
        <taxon>Eukaryota</taxon>
        <taxon>Fungi</taxon>
        <taxon>Fungi incertae sedis</taxon>
        <taxon>Mucoromycota</taxon>
        <taxon>Glomeromycotina</taxon>
        <taxon>Glomeromycetes</taxon>
        <taxon>Diversisporales</taxon>
        <taxon>Gigasporaceae</taxon>
        <taxon>Gigaspora</taxon>
    </lineage>
</organism>
<keyword evidence="2" id="KW-1185">Reference proteome</keyword>
<evidence type="ECO:0000313" key="1">
    <source>
        <dbReference type="EMBL" id="CAG8828017.1"/>
    </source>
</evidence>
<reference evidence="1 2" key="1">
    <citation type="submission" date="2021-06" db="EMBL/GenBank/DDBJ databases">
        <authorList>
            <person name="Kallberg Y."/>
            <person name="Tangrot J."/>
            <person name="Rosling A."/>
        </authorList>
    </citation>
    <scope>NUCLEOTIDE SEQUENCE [LARGE SCALE GENOMIC DNA]</scope>
    <source>
        <strain evidence="1 2">120-4 pot B 10/14</strain>
    </source>
</reference>
<comment type="caution">
    <text evidence="1">The sequence shown here is derived from an EMBL/GenBank/DDBJ whole genome shotgun (WGS) entry which is preliminary data.</text>
</comment>
<dbReference type="Proteomes" id="UP000789901">
    <property type="component" value="Unassembled WGS sequence"/>
</dbReference>
<dbReference type="EMBL" id="CAJVQB010040067">
    <property type="protein sequence ID" value="CAG8828017.1"/>
    <property type="molecule type" value="Genomic_DNA"/>
</dbReference>
<gene>
    <name evidence="1" type="ORF">GMARGA_LOCUS29577</name>
</gene>
<sequence length="202" mass="23929">MAKVFKQSWEKIVKIREDALLLFGFKTRAKGIPDLNATIKFINAILSNWYGYTIKTSMENTYWIYRVPSNSARFETIERIKAINLNDSNYHSKVPILLPYKPESVNKTQELFDSIPITTDITISESSNKQKFQISQEKQEHWRAKIAFKMRDNNNYWKKEHESMDKVAFLEYKRNFEAKIKVPTTPYKKELKTHSLAFIEYV</sequence>